<feature type="transmembrane region" description="Helical" evidence="1">
    <location>
        <begin position="153"/>
        <end position="173"/>
    </location>
</feature>
<keyword evidence="2" id="KW-1185">Reference proteome</keyword>
<feature type="transmembrane region" description="Helical" evidence="1">
    <location>
        <begin position="68"/>
        <end position="86"/>
    </location>
</feature>
<dbReference type="WBParaSite" id="SMUV_0000300901-mRNA-1">
    <property type="protein sequence ID" value="SMUV_0000300901-mRNA-1"/>
    <property type="gene ID" value="SMUV_0000300901"/>
</dbReference>
<protein>
    <submittedName>
        <fullName evidence="3">7TM GPCR serpentine receptor class x (Srx) domain-containing protein</fullName>
    </submittedName>
</protein>
<feature type="transmembrane region" description="Helical" evidence="1">
    <location>
        <begin position="93"/>
        <end position="119"/>
    </location>
</feature>
<feature type="transmembrane region" description="Helical" evidence="1">
    <location>
        <begin position="38"/>
        <end position="62"/>
    </location>
</feature>
<organism evidence="2 3">
    <name type="scientific">Syphacia muris</name>
    <dbReference type="NCBI Taxonomy" id="451379"/>
    <lineage>
        <taxon>Eukaryota</taxon>
        <taxon>Metazoa</taxon>
        <taxon>Ecdysozoa</taxon>
        <taxon>Nematoda</taxon>
        <taxon>Chromadorea</taxon>
        <taxon>Rhabditida</taxon>
        <taxon>Spirurina</taxon>
        <taxon>Oxyuridomorpha</taxon>
        <taxon>Oxyuroidea</taxon>
        <taxon>Oxyuridae</taxon>
        <taxon>Syphacia</taxon>
    </lineage>
</organism>
<evidence type="ECO:0000313" key="2">
    <source>
        <dbReference type="Proteomes" id="UP000046393"/>
    </source>
</evidence>
<keyword evidence="1" id="KW-0472">Membrane</keyword>
<dbReference type="PANTHER" id="PTHR34851">
    <property type="entry name" value="PROTEIN CBG05235-RELATED"/>
    <property type="match status" value="1"/>
</dbReference>
<proteinExistence type="predicted"/>
<evidence type="ECO:0000256" key="1">
    <source>
        <dbReference type="SAM" id="Phobius"/>
    </source>
</evidence>
<dbReference type="AlphaFoldDB" id="A0A0N5AFF7"/>
<reference evidence="3" key="1">
    <citation type="submission" date="2017-02" db="UniProtKB">
        <authorList>
            <consortium name="WormBaseParasite"/>
        </authorList>
    </citation>
    <scope>IDENTIFICATION</scope>
</reference>
<keyword evidence="1" id="KW-0812">Transmembrane</keyword>
<dbReference type="Proteomes" id="UP000046393">
    <property type="component" value="Unplaced"/>
</dbReference>
<keyword evidence="1" id="KW-1133">Transmembrane helix</keyword>
<sequence>MRLCGECQIVFVDEMYGEDENIKHRCCGGSVHIKQAAVFVAVSALALSCLNGVLMCFGIYSINLTFDLIMLTINTVAGLLIFYGLYYEKQAYLIPFLVTQIAQCALFFILALCTVYFLIVQKKQNPIQRFGNEFYPEIQQPTSLILVIHFNQIVMIISIAIGIVISGWAVWVITKCYHYLRNHDQESETDSYHKHHSFWR</sequence>
<accession>A0A0N5AFF7</accession>
<name>A0A0N5AFF7_9BILA</name>
<evidence type="ECO:0000313" key="3">
    <source>
        <dbReference type="WBParaSite" id="SMUV_0000300901-mRNA-1"/>
    </source>
</evidence>